<dbReference type="Gene3D" id="1.25.40.10">
    <property type="entry name" value="Tetratricopeptide repeat domain"/>
    <property type="match status" value="3"/>
</dbReference>
<proteinExistence type="inferred from homology"/>
<dbReference type="GO" id="GO:0003729">
    <property type="term" value="F:mRNA binding"/>
    <property type="evidence" value="ECO:0007669"/>
    <property type="project" value="UniProtKB-ARBA"/>
</dbReference>
<dbReference type="InterPro" id="IPR002885">
    <property type="entry name" value="PPR_rpt"/>
</dbReference>
<dbReference type="InterPro" id="IPR011990">
    <property type="entry name" value="TPR-like_helical_dom_sf"/>
</dbReference>
<sequence>MWSLRRASATLRKQGLGIENSYTRFATLPCVSTHFLEDCDKGVNFPAKVVYGGILSRKFHKRASSTHLEFWGTCRFCTQVDTTNTGEEDNELDDGFSDLESPAIQNDIADNNEELVSEPDLAEDAIDVLEQEVEDSLDTVAPDKLSKKRFGSTLFKEILDNPTSDFGAIVTNWKKKGNELTRPVVTEVMVGLRKRRLFGKALQLSEWMELSEEIDLTDRDYACRVDLIAKARSLQKAEAYLRKIPKQFCGELVYRTLLANSVYTVDVKKTEEIFNKMRELGLPLSSFAFNQMIALYKKTDKKKISDVLLLMDKEGVKPSRFTYLLLIDIKGQLKDIDAMEKIVETMKSDGFKPDAYIKASIAKHYIAGGHNEKAEALMKEMEEGDEKERRFVRTLLLPLYASLGKAEEVSRIWEACKSKPSAYECMAAIPAWGTLKKIGEAEEAFETLLKKHVKSKDLISKAYHVLLSVYAEHKMLEKGNELVKRMGQNHCQVGPFTWDALVKLYCNAGEVEKADSILKNAATKGQKKPLYRSYATIMEQYAAKGDVHNCEKMLYRMRQVGYTSRLKQFQTLLQAYINAKVPAYGMSERMKADNIFPNRTLAGLLAQVDGFRQTELSEILD</sequence>
<protein>
    <recommendedName>
        <fullName evidence="6">Pentatricopeptide repeat-containing protein</fullName>
    </recommendedName>
</protein>
<dbReference type="AlphaFoldDB" id="A0A9P0ZKI1"/>
<dbReference type="PANTHER" id="PTHR45717">
    <property type="entry name" value="OS12G0527900 PROTEIN"/>
    <property type="match status" value="1"/>
</dbReference>
<accession>A0A9P0ZKI1</accession>
<name>A0A9P0ZKI1_CUSEU</name>
<gene>
    <name evidence="4" type="ORF">CEURO_LOCUS15821</name>
</gene>
<dbReference type="Proteomes" id="UP001152484">
    <property type="component" value="Unassembled WGS sequence"/>
</dbReference>
<keyword evidence="2" id="KW-0677">Repeat</keyword>
<organism evidence="4 5">
    <name type="scientific">Cuscuta europaea</name>
    <name type="common">European dodder</name>
    <dbReference type="NCBI Taxonomy" id="41803"/>
    <lineage>
        <taxon>Eukaryota</taxon>
        <taxon>Viridiplantae</taxon>
        <taxon>Streptophyta</taxon>
        <taxon>Embryophyta</taxon>
        <taxon>Tracheophyta</taxon>
        <taxon>Spermatophyta</taxon>
        <taxon>Magnoliopsida</taxon>
        <taxon>eudicotyledons</taxon>
        <taxon>Gunneridae</taxon>
        <taxon>Pentapetalae</taxon>
        <taxon>asterids</taxon>
        <taxon>lamiids</taxon>
        <taxon>Solanales</taxon>
        <taxon>Convolvulaceae</taxon>
        <taxon>Cuscuteae</taxon>
        <taxon>Cuscuta</taxon>
        <taxon>Cuscuta subgen. Cuscuta</taxon>
    </lineage>
</organism>
<comment type="similarity">
    <text evidence="1">Belongs to the PPR family. P subfamily.</text>
</comment>
<evidence type="ECO:0000313" key="5">
    <source>
        <dbReference type="Proteomes" id="UP001152484"/>
    </source>
</evidence>
<comment type="caution">
    <text evidence="4">The sequence shown here is derived from an EMBL/GenBank/DDBJ whole genome shotgun (WGS) entry which is preliminary data.</text>
</comment>
<keyword evidence="5" id="KW-1185">Reference proteome</keyword>
<dbReference type="EMBL" id="CAMAPE010000041">
    <property type="protein sequence ID" value="CAH9102544.1"/>
    <property type="molecule type" value="Genomic_DNA"/>
</dbReference>
<dbReference type="GO" id="GO:0005739">
    <property type="term" value="C:mitochondrion"/>
    <property type="evidence" value="ECO:0007669"/>
    <property type="project" value="TreeGrafter"/>
</dbReference>
<dbReference type="Pfam" id="PF01535">
    <property type="entry name" value="PPR"/>
    <property type="match status" value="3"/>
</dbReference>
<evidence type="ECO:0000256" key="1">
    <source>
        <dbReference type="ARBA" id="ARBA00007626"/>
    </source>
</evidence>
<evidence type="ECO:0000313" key="4">
    <source>
        <dbReference type="EMBL" id="CAH9102544.1"/>
    </source>
</evidence>
<dbReference type="Pfam" id="PF13812">
    <property type="entry name" value="PPR_3"/>
    <property type="match status" value="1"/>
</dbReference>
<evidence type="ECO:0008006" key="6">
    <source>
        <dbReference type="Google" id="ProtNLM"/>
    </source>
</evidence>
<dbReference type="PROSITE" id="PS51375">
    <property type="entry name" value="PPR"/>
    <property type="match status" value="2"/>
</dbReference>
<reference evidence="4" key="1">
    <citation type="submission" date="2022-07" db="EMBL/GenBank/DDBJ databases">
        <authorList>
            <person name="Macas J."/>
            <person name="Novak P."/>
            <person name="Neumann P."/>
        </authorList>
    </citation>
    <scope>NUCLEOTIDE SEQUENCE</scope>
</reference>
<dbReference type="PANTHER" id="PTHR45717:SF15">
    <property type="entry name" value="AGL218WP"/>
    <property type="match status" value="1"/>
</dbReference>
<evidence type="ECO:0000256" key="3">
    <source>
        <dbReference type="PROSITE-ProRule" id="PRU00708"/>
    </source>
</evidence>
<feature type="repeat" description="PPR" evidence="3">
    <location>
        <begin position="494"/>
        <end position="528"/>
    </location>
</feature>
<dbReference type="OrthoDB" id="739241at2759"/>
<evidence type="ECO:0000256" key="2">
    <source>
        <dbReference type="ARBA" id="ARBA00022737"/>
    </source>
</evidence>
<feature type="repeat" description="PPR" evidence="3">
    <location>
        <begin position="319"/>
        <end position="353"/>
    </location>
</feature>